<dbReference type="SUPFAM" id="SSF51905">
    <property type="entry name" value="FAD/NAD(P)-binding domain"/>
    <property type="match status" value="2"/>
</dbReference>
<keyword evidence="3" id="KW-1185">Reference proteome</keyword>
<evidence type="ECO:0000313" key="3">
    <source>
        <dbReference type="Proteomes" id="UP000474757"/>
    </source>
</evidence>
<dbReference type="PANTHER" id="PTHR43539">
    <property type="entry name" value="FLAVIN-BINDING MONOOXYGENASE-LIKE PROTEIN (AFU_ORTHOLOGUE AFUA_4G09220)"/>
    <property type="match status" value="1"/>
</dbReference>
<reference evidence="2 3" key="1">
    <citation type="submission" date="2020-02" db="EMBL/GenBank/DDBJ databases">
        <title>Pseudoroseicyclus tamarix, sp. nov., isolated from offshore sediment of a Tamarix chinensis forest.</title>
        <authorList>
            <person name="Gai Y."/>
        </authorList>
    </citation>
    <scope>NUCLEOTIDE SEQUENCE [LARGE SCALE GENOMIC DNA]</scope>
    <source>
        <strain evidence="2 3">CLL3-39</strain>
    </source>
</reference>
<dbReference type="PRINTS" id="PR00411">
    <property type="entry name" value="PNDRDTASEI"/>
</dbReference>
<accession>A0A6B2JSI1</accession>
<dbReference type="RefSeq" id="WP_163892059.1">
    <property type="nucleotide sequence ID" value="NZ_JAAFYS010000002.1"/>
</dbReference>
<dbReference type="InterPro" id="IPR036188">
    <property type="entry name" value="FAD/NAD-bd_sf"/>
</dbReference>
<dbReference type="Pfam" id="PF13738">
    <property type="entry name" value="Pyr_redox_3"/>
    <property type="match status" value="1"/>
</dbReference>
<keyword evidence="1" id="KW-0560">Oxidoreductase</keyword>
<dbReference type="PANTHER" id="PTHR43539:SF78">
    <property type="entry name" value="FLAVIN-CONTAINING MONOOXYGENASE"/>
    <property type="match status" value="1"/>
</dbReference>
<organism evidence="2 3">
    <name type="scientific">Pseudoroseicyclus tamaricis</name>
    <dbReference type="NCBI Taxonomy" id="2705421"/>
    <lineage>
        <taxon>Bacteria</taxon>
        <taxon>Pseudomonadati</taxon>
        <taxon>Pseudomonadota</taxon>
        <taxon>Alphaproteobacteria</taxon>
        <taxon>Rhodobacterales</taxon>
        <taxon>Paracoccaceae</taxon>
        <taxon>Pseudoroseicyclus</taxon>
    </lineage>
</organism>
<name>A0A6B2JSI1_9RHOB</name>
<comment type="caution">
    <text evidence="2">The sequence shown here is derived from an EMBL/GenBank/DDBJ whole genome shotgun (WGS) entry which is preliminary data.</text>
</comment>
<dbReference type="AlphaFoldDB" id="A0A6B2JSI1"/>
<gene>
    <name evidence="2" type="ORF">GZA08_08335</name>
</gene>
<dbReference type="GO" id="GO:0050660">
    <property type="term" value="F:flavin adenine dinucleotide binding"/>
    <property type="evidence" value="ECO:0007669"/>
    <property type="project" value="TreeGrafter"/>
</dbReference>
<dbReference type="Proteomes" id="UP000474757">
    <property type="component" value="Unassembled WGS sequence"/>
</dbReference>
<sequence length="441" mass="48223">MPARRASVGASLRGSGSVERTEALVIGAGQAGIAMSEHLRRQGVPHVVLERGRIAEAWQSARWDSLVTNGPVWHDCFPGLAFDGDTEAFAPKEEVAAYFRRYAEMIEAPVRTGVDVLEVSRNEGRAGFHVTTSEGEIEARFIIAATGAFQTPVIPPMVPEEVAVAQIHSSHYRNPAQLPEGGVLVVGCGASGAQIAEELLAAGRDVHLCIGEHDRPPRRYRGRDFTWWLGVLNKWDSEAEPGATHVTIAVSGAEGGKTVDFRALAARGMVLHGRADRFDGGVMHFAPDLRRNLAAGDASYLKVLDEADAFILRNGMDLPEEPEARQIGEDPPCVTDPILSLDLEAEGIGTIIWATGFRNDYGWLKVDTFDEAGRPRHTRGIGQEPGVYFLGLPWQTRRGSSFIWGVWYDAGYIADHIAKQRGYLDYSPPQPNQARDPERTK</sequence>
<dbReference type="GO" id="GO:0004497">
    <property type="term" value="F:monooxygenase activity"/>
    <property type="evidence" value="ECO:0007669"/>
    <property type="project" value="TreeGrafter"/>
</dbReference>
<proteinExistence type="predicted"/>
<dbReference type="InterPro" id="IPR050982">
    <property type="entry name" value="Auxin_biosynth/cation_transpt"/>
</dbReference>
<evidence type="ECO:0000313" key="2">
    <source>
        <dbReference type="EMBL" id="NDV00975.1"/>
    </source>
</evidence>
<protein>
    <submittedName>
        <fullName evidence="2">NAD(P)-binding domain-containing protein</fullName>
    </submittedName>
</protein>
<evidence type="ECO:0000256" key="1">
    <source>
        <dbReference type="ARBA" id="ARBA00023002"/>
    </source>
</evidence>
<dbReference type="EMBL" id="JAAGAB010000002">
    <property type="protein sequence ID" value="NDV00975.1"/>
    <property type="molecule type" value="Genomic_DNA"/>
</dbReference>
<dbReference type="Gene3D" id="3.50.50.60">
    <property type="entry name" value="FAD/NAD(P)-binding domain"/>
    <property type="match status" value="1"/>
</dbReference>